<evidence type="ECO:0000313" key="1">
    <source>
        <dbReference type="EMBL" id="MCL6697701.1"/>
    </source>
</evidence>
<evidence type="ECO:0000313" key="2">
    <source>
        <dbReference type="Proteomes" id="UP001203410"/>
    </source>
</evidence>
<organism evidence="1 2">
    <name type="scientific">Sphingomonas caseinilyticus</name>
    <dbReference type="NCBI Taxonomy" id="2908205"/>
    <lineage>
        <taxon>Bacteria</taxon>
        <taxon>Pseudomonadati</taxon>
        <taxon>Pseudomonadota</taxon>
        <taxon>Alphaproteobacteria</taxon>
        <taxon>Sphingomonadales</taxon>
        <taxon>Sphingomonadaceae</taxon>
        <taxon>Sphingomonas</taxon>
    </lineage>
</organism>
<keyword evidence="2" id="KW-1185">Reference proteome</keyword>
<comment type="caution">
    <text evidence="1">The sequence shown here is derived from an EMBL/GenBank/DDBJ whole genome shotgun (WGS) entry which is preliminary data.</text>
</comment>
<name>A0ABT0RS02_9SPHN</name>
<gene>
    <name evidence="1" type="ORF">LZ496_02745</name>
</gene>
<dbReference type="EMBL" id="JAMGBA010000001">
    <property type="protein sequence ID" value="MCL6697701.1"/>
    <property type="molecule type" value="Genomic_DNA"/>
</dbReference>
<dbReference type="RefSeq" id="WP_249903058.1">
    <property type="nucleotide sequence ID" value="NZ_JAMGBA010000001.1"/>
</dbReference>
<protein>
    <submittedName>
        <fullName evidence="1">Heavy-metal-associated domain-containing protein</fullName>
    </submittedName>
</protein>
<reference evidence="1 2" key="1">
    <citation type="submission" date="2022-05" db="EMBL/GenBank/DDBJ databases">
        <authorList>
            <person name="Jo J.-H."/>
            <person name="Im W.-T."/>
        </authorList>
    </citation>
    <scope>NUCLEOTIDE SEQUENCE [LARGE SCALE GENOMIC DNA]</scope>
    <source>
        <strain evidence="1 2">NSE70-1</strain>
    </source>
</reference>
<dbReference type="Proteomes" id="UP001203410">
    <property type="component" value="Unassembled WGS sequence"/>
</dbReference>
<proteinExistence type="predicted"/>
<sequence>MLLRRPAVLLSALFLVLAGLGGALVAQMESGERGILPIDSSGTLEITGIKVDVGGKDADTARYAGWRMAQREGFKALWAQTTKRPISQAPNLTDSVLDGLVSSIVVENEQIGPNRYIATLGVLFDRARSAELLGVAGEIRRSAPMLLIPVMISGGTPTSVELRNPWQRAWAQFRTSQSPIDYVRVSGLGVDPLLVNAAQTRRPGRGWWRNVLDLYGAANILVAEVRVDRLYPGGPAKAQFVGRFGPDGTILGSFELVARNSNDLPRMMSEGVRKMDELFVQAHSAGLVRGDPDLIIQPPPPEEVELVEEAGPAVALVPATVVQVLVIEKGDANAVAQSVAQIRGLAGVVWVTQAALPNGNANLSVNFRGDATSLGSALSSRGWAVTNRGGVLYVTRGAAPGVAPAPSPAQP</sequence>
<accession>A0ABT0RS02</accession>